<feature type="transmembrane region" description="Helical" evidence="10">
    <location>
        <begin position="96"/>
        <end position="115"/>
    </location>
</feature>
<evidence type="ECO:0000313" key="11">
    <source>
        <dbReference type="EMBL" id="KAK8228795.1"/>
    </source>
</evidence>
<feature type="transmembrane region" description="Helical" evidence="10">
    <location>
        <begin position="750"/>
        <end position="772"/>
    </location>
</feature>
<accession>A0ABR1YFJ5</accession>
<dbReference type="EMBL" id="JBBWRZ010000009">
    <property type="protein sequence ID" value="KAK8228795.1"/>
    <property type="molecule type" value="Genomic_DNA"/>
</dbReference>
<feature type="transmembrane region" description="Helical" evidence="10">
    <location>
        <begin position="196"/>
        <end position="216"/>
    </location>
</feature>
<dbReference type="InterPro" id="IPR004648">
    <property type="entry name" value="Oligpept_transpt"/>
</dbReference>
<keyword evidence="3" id="KW-0813">Transport</keyword>
<dbReference type="NCBIfam" id="TIGR00728">
    <property type="entry name" value="OPT_sfam"/>
    <property type="match status" value="1"/>
</dbReference>
<evidence type="ECO:0000256" key="7">
    <source>
        <dbReference type="ARBA" id="ARBA00022989"/>
    </source>
</evidence>
<evidence type="ECO:0000256" key="2">
    <source>
        <dbReference type="ARBA" id="ARBA00008807"/>
    </source>
</evidence>
<keyword evidence="4 10" id="KW-0812">Transmembrane</keyword>
<evidence type="ECO:0000256" key="9">
    <source>
        <dbReference type="SAM" id="MobiDB-lite"/>
    </source>
</evidence>
<evidence type="ECO:0000256" key="8">
    <source>
        <dbReference type="ARBA" id="ARBA00023136"/>
    </source>
</evidence>
<evidence type="ECO:0000256" key="5">
    <source>
        <dbReference type="ARBA" id="ARBA00022856"/>
    </source>
</evidence>
<evidence type="ECO:0000256" key="6">
    <source>
        <dbReference type="ARBA" id="ARBA00022927"/>
    </source>
</evidence>
<dbReference type="Proteomes" id="UP001492380">
    <property type="component" value="Unassembled WGS sequence"/>
</dbReference>
<evidence type="ECO:0000256" key="4">
    <source>
        <dbReference type="ARBA" id="ARBA00022692"/>
    </source>
</evidence>
<feature type="region of interest" description="Disordered" evidence="9">
    <location>
        <begin position="1"/>
        <end position="37"/>
    </location>
</feature>
<name>A0ABR1YFJ5_9PEZI</name>
<feature type="compositionally biased region" description="Polar residues" evidence="9">
    <location>
        <begin position="11"/>
        <end position="24"/>
    </location>
</feature>
<keyword evidence="12" id="KW-1185">Reference proteome</keyword>
<keyword evidence="8 10" id="KW-0472">Membrane</keyword>
<feature type="transmembrane region" description="Helical" evidence="10">
    <location>
        <begin position="605"/>
        <end position="623"/>
    </location>
</feature>
<evidence type="ECO:0000256" key="3">
    <source>
        <dbReference type="ARBA" id="ARBA00022448"/>
    </source>
</evidence>
<feature type="transmembrane region" description="Helical" evidence="10">
    <location>
        <begin position="495"/>
        <end position="515"/>
    </location>
</feature>
<gene>
    <name evidence="11" type="ORF">HDK90DRAFT_336524</name>
</gene>
<evidence type="ECO:0000256" key="1">
    <source>
        <dbReference type="ARBA" id="ARBA00004141"/>
    </source>
</evidence>
<evidence type="ECO:0000313" key="12">
    <source>
        <dbReference type="Proteomes" id="UP001492380"/>
    </source>
</evidence>
<reference evidence="11 12" key="1">
    <citation type="submission" date="2024-04" db="EMBL/GenBank/DDBJ databases">
        <title>Phyllosticta paracitricarpa is synonymous to the EU quarantine fungus P. citricarpa based on phylogenomic analyses.</title>
        <authorList>
            <consortium name="Lawrence Berkeley National Laboratory"/>
            <person name="Van Ingen-Buijs V.A."/>
            <person name="Van Westerhoven A.C."/>
            <person name="Haridas S."/>
            <person name="Skiadas P."/>
            <person name="Martin F."/>
            <person name="Groenewald J.Z."/>
            <person name="Crous P.W."/>
            <person name="Seidl M.F."/>
        </authorList>
    </citation>
    <scope>NUCLEOTIDE SEQUENCE [LARGE SCALE GENOMIC DNA]</scope>
    <source>
        <strain evidence="11 12">CBS 123374</strain>
    </source>
</reference>
<feature type="transmembrane region" description="Helical" evidence="10">
    <location>
        <begin position="521"/>
        <end position="540"/>
    </location>
</feature>
<sequence>METDKEISATPEVNTDQTKSQTEAPSGPKLQDEEHAYNEKAAHEIHLTGSDTDSSYDVRKENHFGEAVVVSDAKELVTHVLHVDDDPSLSPWTFRALFIGSGLAIFSAVLQTIYYFKPQTIYVSVIFLTVIAYIIGEAMALLPRCGRVGHFLNPSPFNSKEHAFIVVMASAGATSAVATEILAAQRLYYDESPSPGAAVFLVISSQLLGYGIAGLMREVLVQPTKMLWPINIPVNSVFEALHRDRSETWKRLRVFLIVFFVMFFYEIIPEWMFPLLQGISIFCLANQNSLVFTNLFGGSQGNEGLGFLSVSFDWQYIASLGSPLWVPLYTLTNSCIGYLLCICLYMGLYYMNAWRAKDVPFMSQLLFDPSSNFTNYVEYNLTTILNSDNTINDTAVVDAGIPYMTASYISYLITTNMGITAALVHMVLWNYDDIKYGWSFLKPSALKKVLNPSWWKFWQGGETQEEHKQRILADPAMDPHYKLMMQNGYREVPQWWYAGVLVAAFVIGIITLYGVKSTLPWWGYIISNIFAAIFILFFGAQMGLTGFQFNQQPVLQMLAGYMHPGRPLANMYFTTFGYNGVSQGQWLLRDLKLAQLAHLSPRSTFTAQMLGTIIGAIFDYIMMETIVDNQFDVLTSVEGSNIWSGQNVQQYNTLALAWSMAEHLFSVGARYQWVTISYLVGFVVPVPFWLLYKKTKIRFFEYINLSIILWYMGWLFVGVNSSILSYFALGFFAQFYLRKYRPQYFVRWNYLVSAALDGGTQVIVFILSFAVFGGSGKARDFPIWAGNNGGLAQNKNVDYCMYNPANGS</sequence>
<comment type="caution">
    <text evidence="11">The sequence shown here is derived from an EMBL/GenBank/DDBJ whole genome shotgun (WGS) entry which is preliminary data.</text>
</comment>
<feature type="transmembrane region" description="Helical" evidence="10">
    <location>
        <begin position="252"/>
        <end position="268"/>
    </location>
</feature>
<comment type="subcellular location">
    <subcellularLocation>
        <location evidence="1">Membrane</location>
        <topology evidence="1">Multi-pass membrane protein</topology>
    </subcellularLocation>
</comment>
<feature type="transmembrane region" description="Helical" evidence="10">
    <location>
        <begin position="163"/>
        <end position="184"/>
    </location>
</feature>
<comment type="similarity">
    <text evidence="2">Belongs to the oligopeptide OPT transporter family.</text>
</comment>
<proteinExistence type="inferred from homology"/>
<feature type="transmembrane region" description="Helical" evidence="10">
    <location>
        <begin position="328"/>
        <end position="351"/>
    </location>
</feature>
<keyword evidence="6" id="KW-0653">Protein transport</keyword>
<keyword evidence="7 10" id="KW-1133">Transmembrane helix</keyword>
<protein>
    <submittedName>
        <fullName evidence="11">OPT oligopeptide transporter protein-domain-containing protein</fullName>
    </submittedName>
</protein>
<evidence type="ECO:0000256" key="10">
    <source>
        <dbReference type="SAM" id="Phobius"/>
    </source>
</evidence>
<dbReference type="InterPro" id="IPR004813">
    <property type="entry name" value="OPT"/>
</dbReference>
<dbReference type="PANTHER" id="PTHR22601">
    <property type="entry name" value="ISP4 LIKE PROTEIN"/>
    <property type="match status" value="1"/>
</dbReference>
<organism evidence="11 12">
    <name type="scientific">Phyllosticta capitalensis</name>
    <dbReference type="NCBI Taxonomy" id="121624"/>
    <lineage>
        <taxon>Eukaryota</taxon>
        <taxon>Fungi</taxon>
        <taxon>Dikarya</taxon>
        <taxon>Ascomycota</taxon>
        <taxon>Pezizomycotina</taxon>
        <taxon>Dothideomycetes</taxon>
        <taxon>Dothideomycetes incertae sedis</taxon>
        <taxon>Botryosphaeriales</taxon>
        <taxon>Phyllostictaceae</taxon>
        <taxon>Phyllosticta</taxon>
    </lineage>
</organism>
<keyword evidence="5" id="KW-0571">Peptide transport</keyword>
<dbReference type="Pfam" id="PF03169">
    <property type="entry name" value="OPT"/>
    <property type="match status" value="1"/>
</dbReference>
<feature type="transmembrane region" description="Helical" evidence="10">
    <location>
        <begin position="121"/>
        <end position="142"/>
    </location>
</feature>
<feature type="transmembrane region" description="Helical" evidence="10">
    <location>
        <begin position="671"/>
        <end position="692"/>
    </location>
</feature>